<reference evidence="3 4" key="2">
    <citation type="submission" date="2018-11" db="EMBL/GenBank/DDBJ databases">
        <authorList>
            <consortium name="Pathogen Informatics"/>
        </authorList>
    </citation>
    <scope>NUCLEOTIDE SEQUENCE [LARGE SCALE GENOMIC DNA]</scope>
</reference>
<dbReference type="EMBL" id="UZAJ01001954">
    <property type="protein sequence ID" value="VDO35223.1"/>
    <property type="molecule type" value="Genomic_DNA"/>
</dbReference>
<accession>A0A183H6H6</accession>
<organism evidence="5">
    <name type="scientific">Onchocerca flexuosa</name>
    <dbReference type="NCBI Taxonomy" id="387005"/>
    <lineage>
        <taxon>Eukaryota</taxon>
        <taxon>Metazoa</taxon>
        <taxon>Ecdysozoa</taxon>
        <taxon>Nematoda</taxon>
        <taxon>Chromadorea</taxon>
        <taxon>Rhabditida</taxon>
        <taxon>Spirurina</taxon>
        <taxon>Spiruromorpha</taxon>
        <taxon>Filarioidea</taxon>
        <taxon>Onchocercidae</taxon>
        <taxon>Onchocerca</taxon>
    </lineage>
</organism>
<proteinExistence type="predicted"/>
<evidence type="ECO:0000256" key="1">
    <source>
        <dbReference type="SAM" id="MobiDB-lite"/>
    </source>
</evidence>
<name>A0A183H6H6_9BILA</name>
<evidence type="ECO:0000313" key="4">
    <source>
        <dbReference type="Proteomes" id="UP000267606"/>
    </source>
</evidence>
<feature type="region of interest" description="Disordered" evidence="1">
    <location>
        <begin position="43"/>
        <end position="91"/>
    </location>
</feature>
<dbReference type="SUPFAM" id="SSF57850">
    <property type="entry name" value="RING/U-box"/>
    <property type="match status" value="1"/>
</dbReference>
<feature type="compositionally biased region" description="Basic residues" evidence="1">
    <location>
        <begin position="66"/>
        <end position="76"/>
    </location>
</feature>
<gene>
    <name evidence="3" type="ORF">OFLC_LOCUS3085</name>
</gene>
<protein>
    <submittedName>
        <fullName evidence="5">RING-type domain-containing protein</fullName>
    </submittedName>
</protein>
<dbReference type="AlphaFoldDB" id="A0A183H6H6"/>
<feature type="domain" description="Vps8 RING finger" evidence="2">
    <location>
        <begin position="4"/>
        <end position="30"/>
    </location>
</feature>
<evidence type="ECO:0000259" key="2">
    <source>
        <dbReference type="Pfam" id="PF23412"/>
    </source>
</evidence>
<dbReference type="InterPro" id="IPR056939">
    <property type="entry name" value="Znf_RING_Vps8"/>
</dbReference>
<evidence type="ECO:0000313" key="3">
    <source>
        <dbReference type="EMBL" id="VDO35223.1"/>
    </source>
</evidence>
<dbReference type="Pfam" id="PF23412">
    <property type="entry name" value="zf_RING_Vps8"/>
    <property type="match status" value="1"/>
</dbReference>
<evidence type="ECO:0000313" key="5">
    <source>
        <dbReference type="WBParaSite" id="OFLC_0000308601-mRNA-1"/>
    </source>
</evidence>
<dbReference type="WBParaSite" id="OFLC_0000308601-mRNA-1">
    <property type="protein sequence ID" value="OFLC_0000308601-mRNA-1"/>
    <property type="gene ID" value="OFLC_0000308601"/>
</dbReference>
<dbReference type="Proteomes" id="UP000267606">
    <property type="component" value="Unassembled WGS sequence"/>
</dbReference>
<feature type="compositionally biased region" description="Polar residues" evidence="1">
    <location>
        <begin position="45"/>
        <end position="65"/>
    </location>
</feature>
<keyword evidence="4" id="KW-1185">Reference proteome</keyword>
<sequence length="91" mass="10700">MRVTQNDDYITIFRCGHLYHRICLREANLSRCLRCEVERRRYRQKQQQMGSRADATNPSHSSSARNSRHLSIKPVRKVITSSPSMKVPQRT</sequence>
<feature type="compositionally biased region" description="Polar residues" evidence="1">
    <location>
        <begin position="79"/>
        <end position="91"/>
    </location>
</feature>
<reference evidence="5" key="1">
    <citation type="submission" date="2016-06" db="UniProtKB">
        <authorList>
            <consortium name="WormBaseParasite"/>
        </authorList>
    </citation>
    <scope>IDENTIFICATION</scope>
</reference>